<evidence type="ECO:0000256" key="1">
    <source>
        <dbReference type="ARBA" id="ARBA00008857"/>
    </source>
</evidence>
<dbReference type="GO" id="GO:0006310">
    <property type="term" value="P:DNA recombination"/>
    <property type="evidence" value="ECO:0007669"/>
    <property type="project" value="UniProtKB-KW"/>
</dbReference>
<dbReference type="PANTHER" id="PTHR30349:SF64">
    <property type="entry name" value="PROPHAGE INTEGRASE INTD-RELATED"/>
    <property type="match status" value="1"/>
</dbReference>
<accession>A0A1G6V8Z4</accession>
<dbReference type="PANTHER" id="PTHR30349">
    <property type="entry name" value="PHAGE INTEGRASE-RELATED"/>
    <property type="match status" value="1"/>
</dbReference>
<reference evidence="5 6" key="1">
    <citation type="submission" date="2016-10" db="EMBL/GenBank/DDBJ databases">
        <authorList>
            <person name="de Groot N.N."/>
        </authorList>
    </citation>
    <scope>NUCLEOTIDE SEQUENCE [LARGE SCALE GENOMIC DNA]</scope>
    <source>
        <strain evidence="5 6">47C3B</strain>
    </source>
</reference>
<dbReference type="InterPro" id="IPR002104">
    <property type="entry name" value="Integrase_catalytic"/>
</dbReference>
<sequence length="408" mass="47154">MITYKIVLDERRAKTDGKFPIMFRITFNRKTSNYSSGIALKKEHWNAQASLINSTCPNFKELNKSVASKFLKIQKLILKLDDEGTFSFETFKELLNDHFVPQTKSKSTVFLAYANQLISEMIEEQRAGNASVYQTAVNRVINFSGDKNLLIDHIDYTFIDKFKRQLVKEGVKPNTVGNYLRSIRAIWNKAIKSKLVDRSLYPFLDISIKTERTAKRALNVEDLIKFFNTEYKQKTAKWHARNYFLLSFSLRGASFIDLAFLTNINIFKGRINYERQKTGSKLSIKLIPIVENILNYYKGTSEHYLLPIFPHKLNEGSVESKKVSRQWIKTTNKWLKRIAIDCGIDGEVTSYVTRHTWATTAKKLGYSNEVIAECLGHEYGNKITNIYLDCFDQSLIDEVNAKVIQLIE</sequence>
<dbReference type="Gene3D" id="1.10.443.10">
    <property type="entry name" value="Intergrase catalytic core"/>
    <property type="match status" value="1"/>
</dbReference>
<dbReference type="GO" id="GO:0003677">
    <property type="term" value="F:DNA binding"/>
    <property type="evidence" value="ECO:0007669"/>
    <property type="project" value="UniProtKB-KW"/>
</dbReference>
<evidence type="ECO:0000259" key="4">
    <source>
        <dbReference type="PROSITE" id="PS51898"/>
    </source>
</evidence>
<dbReference type="InterPro" id="IPR035386">
    <property type="entry name" value="Arm-DNA-bind_5"/>
</dbReference>
<dbReference type="InterPro" id="IPR025269">
    <property type="entry name" value="SAM-like_dom"/>
</dbReference>
<dbReference type="AlphaFoldDB" id="A0A1G6V8Z4"/>
<dbReference type="InterPro" id="IPR050090">
    <property type="entry name" value="Tyrosine_recombinase_XerCD"/>
</dbReference>
<protein>
    <submittedName>
        <fullName evidence="5">Site-specific recombinase XerD</fullName>
    </submittedName>
</protein>
<keyword evidence="3" id="KW-0233">DNA recombination</keyword>
<dbReference type="STRING" id="1391627.SAMN05216464_101886"/>
<dbReference type="Pfam" id="PF17293">
    <property type="entry name" value="Arm-DNA-bind_5"/>
    <property type="match status" value="1"/>
</dbReference>
<evidence type="ECO:0000256" key="3">
    <source>
        <dbReference type="ARBA" id="ARBA00023172"/>
    </source>
</evidence>
<dbReference type="OrthoDB" id="5326076at2"/>
<dbReference type="Proteomes" id="UP000199072">
    <property type="component" value="Unassembled WGS sequence"/>
</dbReference>
<dbReference type="InterPro" id="IPR010998">
    <property type="entry name" value="Integrase_recombinase_N"/>
</dbReference>
<organism evidence="5 6">
    <name type="scientific">Mucilaginibacter pineti</name>
    <dbReference type="NCBI Taxonomy" id="1391627"/>
    <lineage>
        <taxon>Bacteria</taxon>
        <taxon>Pseudomonadati</taxon>
        <taxon>Bacteroidota</taxon>
        <taxon>Sphingobacteriia</taxon>
        <taxon>Sphingobacteriales</taxon>
        <taxon>Sphingobacteriaceae</taxon>
        <taxon>Mucilaginibacter</taxon>
    </lineage>
</organism>
<dbReference type="PROSITE" id="PS51898">
    <property type="entry name" value="TYR_RECOMBINASE"/>
    <property type="match status" value="1"/>
</dbReference>
<dbReference type="GO" id="GO:0015074">
    <property type="term" value="P:DNA integration"/>
    <property type="evidence" value="ECO:0007669"/>
    <property type="project" value="InterPro"/>
</dbReference>
<name>A0A1G6V8Z4_9SPHI</name>
<evidence type="ECO:0000313" key="6">
    <source>
        <dbReference type="Proteomes" id="UP000199072"/>
    </source>
</evidence>
<proteinExistence type="inferred from homology"/>
<dbReference type="Gene3D" id="1.10.150.130">
    <property type="match status" value="1"/>
</dbReference>
<dbReference type="RefSeq" id="WP_091144925.1">
    <property type="nucleotide sequence ID" value="NZ_FNAI01000001.1"/>
</dbReference>
<dbReference type="InterPro" id="IPR011010">
    <property type="entry name" value="DNA_brk_join_enz"/>
</dbReference>
<dbReference type="InterPro" id="IPR013762">
    <property type="entry name" value="Integrase-like_cat_sf"/>
</dbReference>
<comment type="similarity">
    <text evidence="1">Belongs to the 'phage' integrase family.</text>
</comment>
<feature type="domain" description="Tyr recombinase" evidence="4">
    <location>
        <begin position="213"/>
        <end position="400"/>
    </location>
</feature>
<evidence type="ECO:0000313" key="5">
    <source>
        <dbReference type="EMBL" id="SDD49306.1"/>
    </source>
</evidence>
<dbReference type="EMBL" id="FNAI01000001">
    <property type="protein sequence ID" value="SDD49306.1"/>
    <property type="molecule type" value="Genomic_DNA"/>
</dbReference>
<dbReference type="Pfam" id="PF13102">
    <property type="entry name" value="Phage_int_SAM_5"/>
    <property type="match status" value="1"/>
</dbReference>
<keyword evidence="2" id="KW-0238">DNA-binding</keyword>
<gene>
    <name evidence="5" type="ORF">SAMN05216464_101886</name>
</gene>
<keyword evidence="6" id="KW-1185">Reference proteome</keyword>
<dbReference type="SUPFAM" id="SSF56349">
    <property type="entry name" value="DNA breaking-rejoining enzymes"/>
    <property type="match status" value="1"/>
</dbReference>
<evidence type="ECO:0000256" key="2">
    <source>
        <dbReference type="ARBA" id="ARBA00023125"/>
    </source>
</evidence>
<dbReference type="Pfam" id="PF00589">
    <property type="entry name" value="Phage_integrase"/>
    <property type="match status" value="1"/>
</dbReference>